<protein>
    <submittedName>
        <fullName evidence="1">Uncharacterized protein</fullName>
    </submittedName>
</protein>
<sequence>MTASAQVSVSTTAVRLIAGVLNETRQGAVHSSAAIYLGGDSSVTTATGYLLDTTGGNWLAVKLNPGEEIWAIKATGTATAYVLVSEL</sequence>
<organism evidence="1">
    <name type="scientific">uncultured Caudovirales phage</name>
    <dbReference type="NCBI Taxonomy" id="2100421"/>
    <lineage>
        <taxon>Viruses</taxon>
        <taxon>Duplodnaviria</taxon>
        <taxon>Heunggongvirae</taxon>
        <taxon>Uroviricota</taxon>
        <taxon>Caudoviricetes</taxon>
        <taxon>Peduoviridae</taxon>
        <taxon>Maltschvirus</taxon>
        <taxon>Maltschvirus maltsch</taxon>
    </lineage>
</organism>
<accession>A0A6J5N1P4</accession>
<reference evidence="1" key="1">
    <citation type="submission" date="2020-04" db="EMBL/GenBank/DDBJ databases">
        <authorList>
            <person name="Chiriac C."/>
            <person name="Salcher M."/>
            <person name="Ghai R."/>
            <person name="Kavagutti S V."/>
        </authorList>
    </citation>
    <scope>NUCLEOTIDE SEQUENCE</scope>
</reference>
<dbReference type="EMBL" id="LR796577">
    <property type="protein sequence ID" value="CAB4152648.1"/>
    <property type="molecule type" value="Genomic_DNA"/>
</dbReference>
<name>A0A6J5N1P4_9CAUD</name>
<evidence type="ECO:0000313" key="1">
    <source>
        <dbReference type="EMBL" id="CAB4152648.1"/>
    </source>
</evidence>
<gene>
    <name evidence="1" type="ORF">UFOVP613_25</name>
</gene>
<proteinExistence type="predicted"/>